<feature type="domain" description="Reverse transcriptase" evidence="2">
    <location>
        <begin position="57"/>
        <end position="189"/>
    </location>
</feature>
<dbReference type="InterPro" id="IPR053134">
    <property type="entry name" value="RNA-dir_DNA_polymerase"/>
</dbReference>
<dbReference type="InterPro" id="IPR043502">
    <property type="entry name" value="DNA/RNA_pol_sf"/>
</dbReference>
<dbReference type="Gene3D" id="3.30.70.270">
    <property type="match status" value="1"/>
</dbReference>
<dbReference type="SUPFAM" id="SSF56672">
    <property type="entry name" value="DNA/RNA polymerases"/>
    <property type="match status" value="1"/>
</dbReference>
<evidence type="ECO:0000313" key="4">
    <source>
        <dbReference type="Proteomes" id="UP000619265"/>
    </source>
</evidence>
<feature type="region of interest" description="Disordered" evidence="1">
    <location>
        <begin position="206"/>
        <end position="231"/>
    </location>
</feature>
<proteinExistence type="predicted"/>
<dbReference type="CDD" id="cd01647">
    <property type="entry name" value="RT_LTR"/>
    <property type="match status" value="1"/>
</dbReference>
<dbReference type="InterPro" id="IPR043128">
    <property type="entry name" value="Rev_trsase/Diguanyl_cyclase"/>
</dbReference>
<evidence type="ECO:0000256" key="1">
    <source>
        <dbReference type="SAM" id="MobiDB-lite"/>
    </source>
</evidence>
<dbReference type="PANTHER" id="PTHR24559:SF430">
    <property type="entry name" value="RNA-DIRECTED DNA POLYMERASE"/>
    <property type="match status" value="1"/>
</dbReference>
<dbReference type="Gene3D" id="3.10.10.10">
    <property type="entry name" value="HIV Type 1 Reverse Transcriptase, subunit A, domain 1"/>
    <property type="match status" value="1"/>
</dbReference>
<dbReference type="PANTHER" id="PTHR24559">
    <property type="entry name" value="TRANSPOSON TY3-I GAG-POL POLYPROTEIN"/>
    <property type="match status" value="1"/>
</dbReference>
<dbReference type="Proteomes" id="UP000619265">
    <property type="component" value="Unassembled WGS sequence"/>
</dbReference>
<dbReference type="AlphaFoldDB" id="A0A833TH10"/>
<accession>A0A833TH10</accession>
<dbReference type="InterPro" id="IPR000477">
    <property type="entry name" value="RT_dom"/>
</dbReference>
<dbReference type="Pfam" id="PF00078">
    <property type="entry name" value="RVT_1"/>
    <property type="match status" value="1"/>
</dbReference>
<name>A0A833TH10_JUGRE</name>
<evidence type="ECO:0000313" key="3">
    <source>
        <dbReference type="EMBL" id="KAF5459661.1"/>
    </source>
</evidence>
<comment type="caution">
    <text evidence="3">The sequence shown here is derived from an EMBL/GenBank/DDBJ whole genome shotgun (WGS) entry which is preliminary data.</text>
</comment>
<feature type="non-terminal residue" evidence="3">
    <location>
        <position position="1"/>
    </location>
</feature>
<gene>
    <name evidence="3" type="ORF">F2P56_019589</name>
</gene>
<organism evidence="3 4">
    <name type="scientific">Juglans regia</name>
    <name type="common">English walnut</name>
    <dbReference type="NCBI Taxonomy" id="51240"/>
    <lineage>
        <taxon>Eukaryota</taxon>
        <taxon>Viridiplantae</taxon>
        <taxon>Streptophyta</taxon>
        <taxon>Embryophyta</taxon>
        <taxon>Tracheophyta</taxon>
        <taxon>Spermatophyta</taxon>
        <taxon>Magnoliopsida</taxon>
        <taxon>eudicotyledons</taxon>
        <taxon>Gunneridae</taxon>
        <taxon>Pentapetalae</taxon>
        <taxon>rosids</taxon>
        <taxon>fabids</taxon>
        <taxon>Fagales</taxon>
        <taxon>Juglandaceae</taxon>
        <taxon>Juglans</taxon>
    </lineage>
</organism>
<reference evidence="3" key="1">
    <citation type="submission" date="2015-10" db="EMBL/GenBank/DDBJ databases">
        <authorList>
            <person name="Martinez-Garcia P.J."/>
            <person name="Crepeau M.W."/>
            <person name="Puiu D."/>
            <person name="Gonzalez-Ibeas D."/>
            <person name="Whalen J."/>
            <person name="Stevens K."/>
            <person name="Paul R."/>
            <person name="Butterfield T."/>
            <person name="Britton M."/>
            <person name="Reagan R."/>
            <person name="Chakraborty S."/>
            <person name="Walawage S.L."/>
            <person name="Vasquez-Gross H.A."/>
            <person name="Cardeno C."/>
            <person name="Famula R."/>
            <person name="Pratt K."/>
            <person name="Kuruganti S."/>
            <person name="Aradhya M.K."/>
            <person name="Leslie C.A."/>
            <person name="Dandekar A.M."/>
            <person name="Salzberg S.L."/>
            <person name="Wegrzyn J.L."/>
            <person name="Langley C.H."/>
            <person name="Neale D.B."/>
        </authorList>
    </citation>
    <scope>NUCLEOTIDE SEQUENCE</scope>
    <source>
        <tissue evidence="3">Leaves</tissue>
    </source>
</reference>
<dbReference type="Gramene" id="Jr09_01090_p1">
    <property type="protein sequence ID" value="cds.Jr09_01090_p1"/>
    <property type="gene ID" value="Jr09_01090"/>
</dbReference>
<dbReference type="EMBL" id="LIHL02000009">
    <property type="protein sequence ID" value="KAF5459661.1"/>
    <property type="molecule type" value="Genomic_DNA"/>
</dbReference>
<protein>
    <recommendedName>
        <fullName evidence="2">Reverse transcriptase domain-containing protein</fullName>
    </recommendedName>
</protein>
<evidence type="ECO:0000259" key="2">
    <source>
        <dbReference type="Pfam" id="PF00078"/>
    </source>
</evidence>
<sequence>MSGIGEEVIEHELNVDPEVSLGKQKKRNFSIEKYEAIAARFIKEAHYPEWLSNEVLVKKSNGKWRMCVDFTNFNKCCSKDSFPLPRIDLIVDAMVGHKMLSFMDSYSGYNQIKMKKTDQEKTTFITDWGLYCYKVMPFSLKNAGATYQRLVNKMFKNQIRRSMEVYVDDLLVKSRELDQHIKDLREAFQSAIGKFPLFYGVRERNRSKSRETQSNNGDEVAHKLERSTKTGRQDCSSEQVCIL</sequence>
<feature type="compositionally biased region" description="Basic and acidic residues" evidence="1">
    <location>
        <begin position="219"/>
        <end position="231"/>
    </location>
</feature>
<reference evidence="3" key="2">
    <citation type="submission" date="2020-03" db="EMBL/GenBank/DDBJ databases">
        <title>Walnut 2.0.</title>
        <authorList>
            <person name="Marrano A."/>
            <person name="Britton M."/>
            <person name="Zimin A.V."/>
            <person name="Zaini P.A."/>
            <person name="Workman R."/>
            <person name="Puiu D."/>
            <person name="Bianco L."/>
            <person name="Allen B.J."/>
            <person name="Troggio M."/>
            <person name="Leslie C.A."/>
            <person name="Timp W."/>
            <person name="Dendekar A."/>
            <person name="Salzberg S.L."/>
            <person name="Neale D.B."/>
        </authorList>
    </citation>
    <scope>NUCLEOTIDE SEQUENCE</scope>
    <source>
        <tissue evidence="3">Leaves</tissue>
    </source>
</reference>